<name>A0A1I3E3Z3_9RHOB</name>
<evidence type="ECO:0000256" key="5">
    <source>
        <dbReference type="ARBA" id="ARBA00022691"/>
    </source>
</evidence>
<dbReference type="PANTHER" id="PTHR43648">
    <property type="entry name" value="ELECTRON TRANSFER FLAVOPROTEIN BETA SUBUNIT LYSINE METHYLTRANSFERASE"/>
    <property type="match status" value="1"/>
</dbReference>
<evidence type="ECO:0000256" key="3">
    <source>
        <dbReference type="ARBA" id="ARBA00022603"/>
    </source>
</evidence>
<sequence>MTTWTALTTLPGEAEAYTLGDAVENLPLSPLALAVLEVEDGSGLWEVGAYYDQKPDPVALDLLAAAHSARPFAVSRLEDRDWVAQVRRELTPVHAGRFIVFGSHDAETIPLNRTGLEIEAAMAFGTGHHGTTRGCLLALEGLVREGWVFDRTLDVGCGTGVLAMAAAAAFRRLAVATDIDPVAVRTAKANARANGLGPWMRIGQADGLQAPLIRDAGPYGLVFANILARPLKRLSPSIARATASGGFAVLSGLLDRQAPGVEQAFLANGFARHRVIRLEGWTTLVLRRR</sequence>
<keyword evidence="4 6" id="KW-0808">Transferase</keyword>
<comment type="similarity">
    <text evidence="1 6">Belongs to the methyltransferase superfamily. PrmA family.</text>
</comment>
<feature type="binding site" evidence="6">
    <location>
        <position position="178"/>
    </location>
    <ligand>
        <name>S-adenosyl-L-methionine</name>
        <dbReference type="ChEBI" id="CHEBI:59789"/>
    </ligand>
</feature>
<dbReference type="SUPFAM" id="SSF53335">
    <property type="entry name" value="S-adenosyl-L-methionine-dependent methyltransferases"/>
    <property type="match status" value="1"/>
</dbReference>
<evidence type="ECO:0000313" key="7">
    <source>
        <dbReference type="EMBL" id="SFH93421.1"/>
    </source>
</evidence>
<protein>
    <recommendedName>
        <fullName evidence="6">Ribosomal protein L11 methyltransferase</fullName>
        <shortName evidence="6">L11 Mtase</shortName>
        <ecNumber evidence="6">2.1.1.-</ecNumber>
    </recommendedName>
</protein>
<keyword evidence="2 6" id="KW-0963">Cytoplasm</keyword>
<evidence type="ECO:0000256" key="2">
    <source>
        <dbReference type="ARBA" id="ARBA00022490"/>
    </source>
</evidence>
<dbReference type="InterPro" id="IPR004498">
    <property type="entry name" value="Ribosomal_PrmA_MeTrfase"/>
</dbReference>
<keyword evidence="7" id="KW-0689">Ribosomal protein</keyword>
<reference evidence="7 8" key="1">
    <citation type="submission" date="2016-10" db="EMBL/GenBank/DDBJ databases">
        <authorList>
            <person name="de Groot N.N."/>
        </authorList>
    </citation>
    <scope>NUCLEOTIDE SEQUENCE [LARGE SCALE GENOMIC DNA]</scope>
    <source>
        <strain evidence="7 8">CGMCC 1.11030</strain>
    </source>
</reference>
<evidence type="ECO:0000313" key="8">
    <source>
        <dbReference type="Proteomes" id="UP000199377"/>
    </source>
</evidence>
<dbReference type="OrthoDB" id="9785995at2"/>
<dbReference type="GO" id="GO:0005737">
    <property type="term" value="C:cytoplasm"/>
    <property type="evidence" value="ECO:0007669"/>
    <property type="project" value="UniProtKB-SubCell"/>
</dbReference>
<comment type="subcellular location">
    <subcellularLocation>
        <location evidence="6">Cytoplasm</location>
    </subcellularLocation>
</comment>
<feature type="binding site" evidence="6">
    <location>
        <position position="132"/>
    </location>
    <ligand>
        <name>S-adenosyl-L-methionine</name>
        <dbReference type="ChEBI" id="CHEBI:59789"/>
    </ligand>
</feature>
<dbReference type="EMBL" id="FOQH01000003">
    <property type="protein sequence ID" value="SFH93421.1"/>
    <property type="molecule type" value="Genomic_DNA"/>
</dbReference>
<evidence type="ECO:0000256" key="6">
    <source>
        <dbReference type="HAMAP-Rule" id="MF_00735"/>
    </source>
</evidence>
<dbReference type="Gene3D" id="3.40.50.150">
    <property type="entry name" value="Vaccinia Virus protein VP39"/>
    <property type="match status" value="1"/>
</dbReference>
<feature type="binding site" evidence="6">
    <location>
        <position position="225"/>
    </location>
    <ligand>
        <name>S-adenosyl-L-methionine</name>
        <dbReference type="ChEBI" id="CHEBI:59789"/>
    </ligand>
</feature>
<gene>
    <name evidence="6" type="primary">prmA</name>
    <name evidence="7" type="ORF">SAMN05216258_103160</name>
</gene>
<evidence type="ECO:0000256" key="4">
    <source>
        <dbReference type="ARBA" id="ARBA00022679"/>
    </source>
</evidence>
<dbReference type="EC" id="2.1.1.-" evidence="6"/>
<comment type="catalytic activity">
    <reaction evidence="6">
        <text>L-lysyl-[protein] + 3 S-adenosyl-L-methionine = N(6),N(6),N(6)-trimethyl-L-lysyl-[protein] + 3 S-adenosyl-L-homocysteine + 3 H(+)</text>
        <dbReference type="Rhea" id="RHEA:54192"/>
        <dbReference type="Rhea" id="RHEA-COMP:9752"/>
        <dbReference type="Rhea" id="RHEA-COMP:13826"/>
        <dbReference type="ChEBI" id="CHEBI:15378"/>
        <dbReference type="ChEBI" id="CHEBI:29969"/>
        <dbReference type="ChEBI" id="CHEBI:57856"/>
        <dbReference type="ChEBI" id="CHEBI:59789"/>
        <dbReference type="ChEBI" id="CHEBI:61961"/>
    </reaction>
</comment>
<feature type="binding site" evidence="6">
    <location>
        <position position="156"/>
    </location>
    <ligand>
        <name>S-adenosyl-L-methionine</name>
        <dbReference type="ChEBI" id="CHEBI:59789"/>
    </ligand>
</feature>
<dbReference type="RefSeq" id="WP_092858960.1">
    <property type="nucleotide sequence ID" value="NZ_FOQH01000003.1"/>
</dbReference>
<dbReference type="GO" id="GO:0005840">
    <property type="term" value="C:ribosome"/>
    <property type="evidence" value="ECO:0007669"/>
    <property type="project" value="UniProtKB-KW"/>
</dbReference>
<dbReference type="Pfam" id="PF06325">
    <property type="entry name" value="PrmA"/>
    <property type="match status" value="1"/>
</dbReference>
<keyword evidence="5 6" id="KW-0949">S-adenosyl-L-methionine</keyword>
<accession>A0A1I3E3Z3</accession>
<organism evidence="7 8">
    <name type="scientific">Albimonas pacifica</name>
    <dbReference type="NCBI Taxonomy" id="1114924"/>
    <lineage>
        <taxon>Bacteria</taxon>
        <taxon>Pseudomonadati</taxon>
        <taxon>Pseudomonadota</taxon>
        <taxon>Alphaproteobacteria</taxon>
        <taxon>Rhodobacterales</taxon>
        <taxon>Paracoccaceae</taxon>
        <taxon>Albimonas</taxon>
    </lineage>
</organism>
<dbReference type="HAMAP" id="MF_00735">
    <property type="entry name" value="Methyltr_PrmA"/>
    <property type="match status" value="1"/>
</dbReference>
<dbReference type="AlphaFoldDB" id="A0A1I3E3Z3"/>
<dbReference type="InterPro" id="IPR050078">
    <property type="entry name" value="Ribosomal_L11_MeTrfase_PrmA"/>
</dbReference>
<dbReference type="PANTHER" id="PTHR43648:SF1">
    <property type="entry name" value="ELECTRON TRANSFER FLAVOPROTEIN BETA SUBUNIT LYSINE METHYLTRANSFERASE"/>
    <property type="match status" value="1"/>
</dbReference>
<dbReference type="GO" id="GO:0016279">
    <property type="term" value="F:protein-lysine N-methyltransferase activity"/>
    <property type="evidence" value="ECO:0007669"/>
    <property type="project" value="RHEA"/>
</dbReference>
<dbReference type="InterPro" id="IPR029063">
    <property type="entry name" value="SAM-dependent_MTases_sf"/>
</dbReference>
<keyword evidence="7" id="KW-0687">Ribonucleoprotein</keyword>
<dbReference type="STRING" id="1114924.SAMN05216258_103160"/>
<evidence type="ECO:0000256" key="1">
    <source>
        <dbReference type="ARBA" id="ARBA00009741"/>
    </source>
</evidence>
<comment type="function">
    <text evidence="6">Methylates ribosomal protein L11.</text>
</comment>
<keyword evidence="8" id="KW-1185">Reference proteome</keyword>
<dbReference type="CDD" id="cd02440">
    <property type="entry name" value="AdoMet_MTases"/>
    <property type="match status" value="1"/>
</dbReference>
<proteinExistence type="inferred from homology"/>
<dbReference type="Proteomes" id="UP000199377">
    <property type="component" value="Unassembled WGS sequence"/>
</dbReference>
<dbReference type="GO" id="GO:0032259">
    <property type="term" value="P:methylation"/>
    <property type="evidence" value="ECO:0007669"/>
    <property type="project" value="UniProtKB-KW"/>
</dbReference>
<keyword evidence="3 6" id="KW-0489">Methyltransferase</keyword>